<protein>
    <recommendedName>
        <fullName evidence="2">Methyltransferase type 11 domain-containing protein</fullName>
    </recommendedName>
</protein>
<dbReference type="SUPFAM" id="SSF53335">
    <property type="entry name" value="S-adenosyl-L-methionine-dependent methyltransferases"/>
    <property type="match status" value="1"/>
</dbReference>
<comment type="caution">
    <text evidence="3">The sequence shown here is derived from an EMBL/GenBank/DDBJ whole genome shotgun (WGS) entry which is preliminary data.</text>
</comment>
<dbReference type="PANTHER" id="PTHR43591">
    <property type="entry name" value="METHYLTRANSFERASE"/>
    <property type="match status" value="1"/>
</dbReference>
<feature type="compositionally biased region" description="Basic residues" evidence="1">
    <location>
        <begin position="1"/>
        <end position="14"/>
    </location>
</feature>
<dbReference type="Proteomes" id="UP001500908">
    <property type="component" value="Unassembled WGS sequence"/>
</dbReference>
<keyword evidence="4" id="KW-1185">Reference proteome</keyword>
<evidence type="ECO:0000259" key="2">
    <source>
        <dbReference type="Pfam" id="PF08241"/>
    </source>
</evidence>
<dbReference type="Gene3D" id="3.40.50.150">
    <property type="entry name" value="Vaccinia Virus protein VP39"/>
    <property type="match status" value="1"/>
</dbReference>
<sequence>MRAHPHSGHGHGHGHGPERIFQGRGSRFYDRVARWLGRGLYGRIADDIADAAVDEGDVLDIGTGPGVLVDEIARRRRDLRLTGIDLSEDMIAAAQRNLEIWGSRANAHVGDVTELPFPDDSFDLIVTSFSLHHWEDPQAAVPELARVLRPGGRLYIYDFRFAPFETIVDTARAQSVLTGRPARRTQIRTGVPLLPRCVRQVLSAAPTTPGGGTGS</sequence>
<name>A0ABP7F645_9ACTN</name>
<dbReference type="Pfam" id="PF08241">
    <property type="entry name" value="Methyltransf_11"/>
    <property type="match status" value="1"/>
</dbReference>
<proteinExistence type="predicted"/>
<accession>A0ABP7F645</accession>
<dbReference type="InterPro" id="IPR029063">
    <property type="entry name" value="SAM-dependent_MTases_sf"/>
</dbReference>
<evidence type="ECO:0000313" key="4">
    <source>
        <dbReference type="Proteomes" id="UP001500908"/>
    </source>
</evidence>
<evidence type="ECO:0000313" key="3">
    <source>
        <dbReference type="EMBL" id="GAA3731999.1"/>
    </source>
</evidence>
<organism evidence="3 4">
    <name type="scientific">Salinactinospora qingdaonensis</name>
    <dbReference type="NCBI Taxonomy" id="702744"/>
    <lineage>
        <taxon>Bacteria</taxon>
        <taxon>Bacillati</taxon>
        <taxon>Actinomycetota</taxon>
        <taxon>Actinomycetes</taxon>
        <taxon>Streptosporangiales</taxon>
        <taxon>Nocardiopsidaceae</taxon>
        <taxon>Salinactinospora</taxon>
    </lineage>
</organism>
<evidence type="ECO:0000256" key="1">
    <source>
        <dbReference type="SAM" id="MobiDB-lite"/>
    </source>
</evidence>
<reference evidence="4" key="1">
    <citation type="journal article" date="2019" name="Int. J. Syst. Evol. Microbiol.">
        <title>The Global Catalogue of Microorganisms (GCM) 10K type strain sequencing project: providing services to taxonomists for standard genome sequencing and annotation.</title>
        <authorList>
            <consortium name="The Broad Institute Genomics Platform"/>
            <consortium name="The Broad Institute Genome Sequencing Center for Infectious Disease"/>
            <person name="Wu L."/>
            <person name="Ma J."/>
        </authorList>
    </citation>
    <scope>NUCLEOTIDE SEQUENCE [LARGE SCALE GENOMIC DNA]</scope>
    <source>
        <strain evidence="4">JCM 17137</strain>
    </source>
</reference>
<gene>
    <name evidence="3" type="ORF">GCM10022402_10870</name>
</gene>
<dbReference type="InterPro" id="IPR013216">
    <property type="entry name" value="Methyltransf_11"/>
</dbReference>
<feature type="domain" description="Methyltransferase type 11" evidence="2">
    <location>
        <begin position="59"/>
        <end position="156"/>
    </location>
</feature>
<dbReference type="CDD" id="cd02440">
    <property type="entry name" value="AdoMet_MTases"/>
    <property type="match status" value="1"/>
</dbReference>
<feature type="region of interest" description="Disordered" evidence="1">
    <location>
        <begin position="1"/>
        <end position="22"/>
    </location>
</feature>
<dbReference type="EMBL" id="BAABDD010000003">
    <property type="protein sequence ID" value="GAA3731999.1"/>
    <property type="molecule type" value="Genomic_DNA"/>
</dbReference>
<dbReference type="RefSeq" id="WP_344967904.1">
    <property type="nucleotide sequence ID" value="NZ_BAABDD010000003.1"/>
</dbReference>